<name>A0ABR9TAW6_9SPHI</name>
<proteinExistence type="predicted"/>
<accession>A0ABR9TAW6</accession>
<dbReference type="EMBL" id="PSKQ01000022">
    <property type="protein sequence ID" value="MBE8722019.1"/>
    <property type="molecule type" value="Genomic_DNA"/>
</dbReference>
<evidence type="ECO:0000313" key="2">
    <source>
        <dbReference type="Proteomes" id="UP000618319"/>
    </source>
</evidence>
<reference evidence="1 2" key="1">
    <citation type="submission" date="2018-02" db="EMBL/GenBank/DDBJ databases">
        <title>Sphingobacterium KA21.</title>
        <authorList>
            <person name="Vasarhelyi B.M."/>
            <person name="Deshmukh S."/>
            <person name="Balint B."/>
            <person name="Kukolya J."/>
        </authorList>
    </citation>
    <scope>NUCLEOTIDE SEQUENCE [LARGE SCALE GENOMIC DNA]</scope>
    <source>
        <strain evidence="1 2">Ka21</strain>
    </source>
</reference>
<evidence type="ECO:0000313" key="1">
    <source>
        <dbReference type="EMBL" id="MBE8722019.1"/>
    </source>
</evidence>
<comment type="caution">
    <text evidence="1">The sequence shown here is derived from an EMBL/GenBank/DDBJ whole genome shotgun (WGS) entry which is preliminary data.</text>
</comment>
<protein>
    <submittedName>
        <fullName evidence="1">Uncharacterized protein</fullName>
    </submittedName>
</protein>
<dbReference type="Proteomes" id="UP000618319">
    <property type="component" value="Unassembled WGS sequence"/>
</dbReference>
<sequence length="188" mass="21723">MEPKNREYLIAIANRIITIMNITDLDIAGFAEFFKKSTSHIYGILNHTRPLSEVFATEIGEKLNFDGTKIFNLNTRIPSSISKSDMLIKFKADHKHNPEYFLSSKSDRSANTFVTEILTKSDCFADGYKYLKEIKQYCKAELNREFIEDQLTKALQYAVRTNKLKSTKKPIKLKNGKFGTREVDVYFL</sequence>
<gene>
    <name evidence="1" type="ORF">C4F40_14915</name>
</gene>
<organism evidence="1 2">
    <name type="scientific">Sphingobacterium pedocola</name>
    <dbReference type="NCBI Taxonomy" id="2082722"/>
    <lineage>
        <taxon>Bacteria</taxon>
        <taxon>Pseudomonadati</taxon>
        <taxon>Bacteroidota</taxon>
        <taxon>Sphingobacteriia</taxon>
        <taxon>Sphingobacteriales</taxon>
        <taxon>Sphingobacteriaceae</taxon>
        <taxon>Sphingobacterium</taxon>
    </lineage>
</organism>
<keyword evidence="2" id="KW-1185">Reference proteome</keyword>